<dbReference type="KEGG" id="ang:An12g00430"/>
<sequence>MEPPFQQQKITVKALSCIRIPAQGTYSRNPWLRVPGRKARKGWWRVCIDNGQVQGEGRRKSARDGLLNKQRHDSVTNPTLLASHLEVRVAQARKGHTRQPYSLSISSSPSPSLPNLPEFAHAPLLMPMTFPWDDSDDDGDDDRSPDAFELITILFPELMTLVFLPPEVALTGSSQHPKLARIWNDGKNHESAPFGPSRG</sequence>
<dbReference type="VEuPathDB" id="FungiDB:An12g00430"/>
<gene>
    <name evidence="1" type="ORF">An12g00430</name>
</gene>
<dbReference type="RefSeq" id="XP_059601750.1">
    <property type="nucleotide sequence ID" value="XM_059750631.1"/>
</dbReference>
<reference evidence="1" key="1">
    <citation type="submission" date="2025-02" db="EMBL/GenBank/DDBJ databases">
        <authorList>
            <consortium name="NCBI Genome Project"/>
        </authorList>
    </citation>
    <scope>NUCLEOTIDE SEQUENCE</scope>
</reference>
<name>A0AAJ8BQ07_ASPNG</name>
<accession>A0AAJ8BQ07</accession>
<dbReference type="GeneID" id="84592452"/>
<protein>
    <submittedName>
        <fullName evidence="1">Uncharacterized protein</fullName>
    </submittedName>
</protein>
<reference evidence="1" key="2">
    <citation type="submission" date="2025-08" db="UniProtKB">
        <authorList>
            <consortium name="RefSeq"/>
        </authorList>
    </citation>
    <scope>IDENTIFICATION</scope>
</reference>
<proteinExistence type="predicted"/>
<dbReference type="AlphaFoldDB" id="A0AAJ8BQ07"/>
<organism evidence="1">
    <name type="scientific">Aspergillus niger</name>
    <dbReference type="NCBI Taxonomy" id="5061"/>
    <lineage>
        <taxon>Eukaryota</taxon>
        <taxon>Fungi</taxon>
        <taxon>Dikarya</taxon>
        <taxon>Ascomycota</taxon>
        <taxon>Pezizomycotina</taxon>
        <taxon>Eurotiomycetes</taxon>
        <taxon>Eurotiomycetidae</taxon>
        <taxon>Eurotiales</taxon>
        <taxon>Aspergillaceae</taxon>
        <taxon>Aspergillus</taxon>
        <taxon>Aspergillus subgen. Circumdati</taxon>
    </lineage>
</organism>
<evidence type="ECO:0000313" key="1">
    <source>
        <dbReference type="RefSeq" id="XP_059601750.1"/>
    </source>
</evidence>